<evidence type="ECO:0000256" key="1">
    <source>
        <dbReference type="ARBA" id="ARBA00008887"/>
    </source>
</evidence>
<sequence>MVHPSDNENLHIVFTINPSWEGLKDRAATSPALFNRCVLNWFGDWSTDALYQVGYEFTNKVDLDKSDYIPPDRVPVVYPDLPMPPTHRQSIINAFVYVHQILYQANTSLQKRRGRTMAIIPRHYLDSINHYVKLYNEKRQDLEEQQLHLNIGLQKIQETVQQVERVTSQPPYKKNELKQKNMLANQKLKQMVQTHDIAQKKDIVLNDLSKVEPAVKKAQQAVKGIKNPTWLK</sequence>
<dbReference type="InterPro" id="IPR027417">
    <property type="entry name" value="P-loop_NTPase"/>
</dbReference>
<dbReference type="PANTHER" id="PTHR46532:SF4">
    <property type="entry name" value="AAA+ ATPASE DOMAIN-CONTAINING PROTEIN"/>
    <property type="match status" value="1"/>
</dbReference>
<dbReference type="EnsemblMetazoa" id="Aqu2.1.17555_001">
    <property type="protein sequence ID" value="Aqu2.1.17555_001"/>
    <property type="gene ID" value="Aqu2.1.17555"/>
</dbReference>
<comment type="similarity">
    <text evidence="1">Belongs to the dynein heavy chain family.</text>
</comment>
<name>A0A1X7TR44_AMPQE</name>
<dbReference type="Gene3D" id="3.40.50.300">
    <property type="entry name" value="P-loop containing nucleotide triphosphate hydrolases"/>
    <property type="match status" value="1"/>
</dbReference>
<dbReference type="GO" id="GO:0007018">
    <property type="term" value="P:microtubule-based movement"/>
    <property type="evidence" value="ECO:0007669"/>
    <property type="project" value="InterPro"/>
</dbReference>
<reference evidence="3" key="1">
    <citation type="submission" date="2017-05" db="UniProtKB">
        <authorList>
            <consortium name="EnsemblMetazoa"/>
        </authorList>
    </citation>
    <scope>IDENTIFICATION</scope>
</reference>
<dbReference type="eggNOG" id="KOG3595">
    <property type="taxonomic scope" value="Eukaryota"/>
</dbReference>
<evidence type="ECO:0000313" key="3">
    <source>
        <dbReference type="EnsemblMetazoa" id="Aqu2.1.17555_001"/>
    </source>
</evidence>
<dbReference type="GO" id="GO:0045505">
    <property type="term" value="F:dynein intermediate chain binding"/>
    <property type="evidence" value="ECO:0007669"/>
    <property type="project" value="InterPro"/>
</dbReference>
<dbReference type="InterPro" id="IPR024317">
    <property type="entry name" value="Dynein_heavy_chain_D4_dom"/>
</dbReference>
<protein>
    <recommendedName>
        <fullName evidence="2">Dynein heavy chain AAA module D4 domain-containing protein</fullName>
    </recommendedName>
</protein>
<evidence type="ECO:0000259" key="2">
    <source>
        <dbReference type="Pfam" id="PF12780"/>
    </source>
</evidence>
<proteinExistence type="inferred from homology"/>
<accession>A0A1X7TR44</accession>
<dbReference type="GO" id="GO:0005858">
    <property type="term" value="C:axonemal dynein complex"/>
    <property type="evidence" value="ECO:0007669"/>
    <property type="project" value="TreeGrafter"/>
</dbReference>
<dbReference type="AlphaFoldDB" id="A0A1X7TR44"/>
<dbReference type="Pfam" id="PF12780">
    <property type="entry name" value="AAA_8"/>
    <property type="match status" value="1"/>
</dbReference>
<dbReference type="InParanoid" id="A0A1X7TR44"/>
<dbReference type="PANTHER" id="PTHR46532">
    <property type="entry name" value="MALE FERTILITY FACTOR KL5"/>
    <property type="match status" value="1"/>
</dbReference>
<dbReference type="FunFam" id="1.20.920.20:FF:000007">
    <property type="entry name" value="Cytoplasmic dynein 1 heavy chain 1-like"/>
    <property type="match status" value="1"/>
</dbReference>
<dbReference type="OrthoDB" id="14187at2759"/>
<dbReference type="Gene3D" id="1.20.920.20">
    <property type="match status" value="1"/>
</dbReference>
<dbReference type="STRING" id="400682.A0A1X7TR44"/>
<feature type="domain" description="Dynein heavy chain AAA module D4" evidence="2">
    <location>
        <begin position="7"/>
        <end position="134"/>
    </location>
</feature>
<organism evidence="3">
    <name type="scientific">Amphimedon queenslandica</name>
    <name type="common">Sponge</name>
    <dbReference type="NCBI Taxonomy" id="400682"/>
    <lineage>
        <taxon>Eukaryota</taxon>
        <taxon>Metazoa</taxon>
        <taxon>Porifera</taxon>
        <taxon>Demospongiae</taxon>
        <taxon>Heteroscleromorpha</taxon>
        <taxon>Haplosclerida</taxon>
        <taxon>Niphatidae</taxon>
        <taxon>Amphimedon</taxon>
    </lineage>
</organism>
<dbReference type="InterPro" id="IPR026983">
    <property type="entry name" value="DHC"/>
</dbReference>
<dbReference type="GO" id="GO:0051959">
    <property type="term" value="F:dynein light intermediate chain binding"/>
    <property type="evidence" value="ECO:0007669"/>
    <property type="project" value="InterPro"/>
</dbReference>